<dbReference type="RefSeq" id="WP_010688191.1">
    <property type="nucleotide sequence ID" value="NZ_CAJKXD010000004.1"/>
</dbReference>
<dbReference type="Proteomes" id="UP000027129">
    <property type="component" value="Unassembled WGS sequence"/>
</dbReference>
<feature type="transmembrane region" description="Helical" evidence="1">
    <location>
        <begin position="31"/>
        <end position="48"/>
    </location>
</feature>
<evidence type="ECO:0000313" key="2">
    <source>
        <dbReference type="EMBL" id="KDA46214.1"/>
    </source>
</evidence>
<accession>A0ABR4RQ62</accession>
<reference evidence="2 3" key="1">
    <citation type="submission" date="2014-04" db="EMBL/GenBank/DDBJ databases">
        <title>Draft Genome Sequence of Lactobacillus animalis 381-IL-28.</title>
        <authorList>
            <person name="Sturino J.M."/>
            <person name="Rajendran M."/>
            <person name="Altermann E."/>
        </authorList>
    </citation>
    <scope>NUCLEOTIDE SEQUENCE [LARGE SCALE GENOMIC DNA]</scope>
    <source>
        <strain evidence="2 3">381-IL-28</strain>
    </source>
</reference>
<proteinExistence type="predicted"/>
<name>A0ABR4RQ62_9LACO</name>
<evidence type="ECO:0000313" key="3">
    <source>
        <dbReference type="Proteomes" id="UP000027129"/>
    </source>
</evidence>
<organism evidence="2 3">
    <name type="scientific">Ligilactobacillus animalis</name>
    <dbReference type="NCBI Taxonomy" id="1605"/>
    <lineage>
        <taxon>Bacteria</taxon>
        <taxon>Bacillati</taxon>
        <taxon>Bacillota</taxon>
        <taxon>Bacilli</taxon>
        <taxon>Lactobacillales</taxon>
        <taxon>Lactobacillaceae</taxon>
        <taxon>Ligilactobacillus</taxon>
    </lineage>
</organism>
<sequence>MKNKKLLSALVSLILFIVYVAIIYTNRENQWVMALAALVLLPIIAVVYRDLFLPKDK</sequence>
<keyword evidence="1" id="KW-1133">Transmembrane helix</keyword>
<keyword evidence="3" id="KW-1185">Reference proteome</keyword>
<protein>
    <submittedName>
        <fullName evidence="2">Uncharacterized protein</fullName>
    </submittedName>
</protein>
<evidence type="ECO:0000256" key="1">
    <source>
        <dbReference type="SAM" id="Phobius"/>
    </source>
</evidence>
<dbReference type="EMBL" id="JMHU01000006">
    <property type="protein sequence ID" value="KDA46214.1"/>
    <property type="molecule type" value="Genomic_DNA"/>
</dbReference>
<keyword evidence="1" id="KW-0472">Membrane</keyword>
<dbReference type="GeneID" id="61227112"/>
<gene>
    <name evidence="2" type="ORF">Lani381_0625</name>
</gene>
<comment type="caution">
    <text evidence="2">The sequence shown here is derived from an EMBL/GenBank/DDBJ whole genome shotgun (WGS) entry which is preliminary data.</text>
</comment>
<keyword evidence="1" id="KW-0812">Transmembrane</keyword>
<feature type="transmembrane region" description="Helical" evidence="1">
    <location>
        <begin position="7"/>
        <end position="25"/>
    </location>
</feature>